<evidence type="ECO:0000313" key="8">
    <source>
        <dbReference type="Proteomes" id="UP000249725"/>
    </source>
</evidence>
<dbReference type="AlphaFoldDB" id="A0A328AUM2"/>
<dbReference type="EMBL" id="QFYR01000001">
    <property type="protein sequence ID" value="RAK58299.1"/>
    <property type="molecule type" value="Genomic_DNA"/>
</dbReference>
<dbReference type="OrthoDB" id="9803125at2"/>
<dbReference type="SUPFAM" id="SSF46609">
    <property type="entry name" value="Fe,Mn superoxide dismutase (SOD), N-terminal domain"/>
    <property type="match status" value="1"/>
</dbReference>
<evidence type="ECO:0000256" key="2">
    <source>
        <dbReference type="ARBA" id="ARBA00012682"/>
    </source>
</evidence>
<feature type="binding site" evidence="5">
    <location>
        <position position="161"/>
    </location>
    <ligand>
        <name>Mn(2+)</name>
        <dbReference type="ChEBI" id="CHEBI:29035"/>
    </ligand>
</feature>
<sequence length="197" mass="21676">MTFSAKPLAFDPSKVPGLSEKLIRSHYDNNYGGAVRRLGAIKTDFAKLDMATAPTFLVNGLKREELLAWNSMVLHEVHFDGFGERGAPSSALATAIERDFGSHDQWAAEFAATGKALGGGSGWVLLTWSERDQRLVNQWSSDHTQTLADGRPLLALDMYEHAYHMDYGSRAGAYVDAYMKAFSWKGANARFARALAT</sequence>
<dbReference type="InterPro" id="IPR001189">
    <property type="entry name" value="Mn/Fe_SOD"/>
</dbReference>
<evidence type="ECO:0000256" key="4">
    <source>
        <dbReference type="ARBA" id="ARBA00023002"/>
    </source>
</evidence>
<comment type="similarity">
    <text evidence="1">Belongs to the iron/manganese superoxide dismutase family.</text>
</comment>
<organism evidence="7 8">
    <name type="scientific">Phenylobacterium deserti</name>
    <dbReference type="NCBI Taxonomy" id="1914756"/>
    <lineage>
        <taxon>Bacteria</taxon>
        <taxon>Pseudomonadati</taxon>
        <taxon>Pseudomonadota</taxon>
        <taxon>Alphaproteobacteria</taxon>
        <taxon>Caulobacterales</taxon>
        <taxon>Caulobacteraceae</taxon>
        <taxon>Phenylobacterium</taxon>
    </lineage>
</organism>
<evidence type="ECO:0000313" key="7">
    <source>
        <dbReference type="EMBL" id="RAK58299.1"/>
    </source>
</evidence>
<reference evidence="8" key="1">
    <citation type="submission" date="2018-05" db="EMBL/GenBank/DDBJ databases">
        <authorList>
            <person name="Li X."/>
        </authorList>
    </citation>
    <scope>NUCLEOTIDE SEQUENCE [LARGE SCALE GENOMIC DNA]</scope>
    <source>
        <strain evidence="8">YIM 73061</strain>
    </source>
</reference>
<evidence type="ECO:0000256" key="5">
    <source>
        <dbReference type="PIRSR" id="PIRSR000349-1"/>
    </source>
</evidence>
<dbReference type="PANTHER" id="PTHR11404:SF6">
    <property type="entry name" value="SUPEROXIDE DISMUTASE [MN], MITOCHONDRIAL"/>
    <property type="match status" value="1"/>
</dbReference>
<dbReference type="SUPFAM" id="SSF54719">
    <property type="entry name" value="Fe,Mn superoxide dismutase (SOD), C-terminal domain"/>
    <property type="match status" value="1"/>
</dbReference>
<dbReference type="Pfam" id="PF02777">
    <property type="entry name" value="Sod_Fe_C"/>
    <property type="match status" value="1"/>
</dbReference>
<dbReference type="GO" id="GO:0004784">
    <property type="term" value="F:superoxide dismutase activity"/>
    <property type="evidence" value="ECO:0007669"/>
    <property type="project" value="UniProtKB-EC"/>
</dbReference>
<dbReference type="InterPro" id="IPR036324">
    <property type="entry name" value="Mn/Fe_SOD_N_sf"/>
</dbReference>
<keyword evidence="8" id="KW-1185">Reference proteome</keyword>
<dbReference type="PIRSF" id="PIRSF000349">
    <property type="entry name" value="SODismutase"/>
    <property type="match status" value="1"/>
</dbReference>
<feature type="domain" description="Manganese/iron superoxide dismutase C-terminal" evidence="6">
    <location>
        <begin position="88"/>
        <end position="190"/>
    </location>
</feature>
<evidence type="ECO:0000256" key="1">
    <source>
        <dbReference type="ARBA" id="ARBA00008714"/>
    </source>
</evidence>
<dbReference type="InterPro" id="IPR050265">
    <property type="entry name" value="Fe/Mn_Superoxide_Dismutase"/>
</dbReference>
<feature type="binding site" evidence="5">
    <location>
        <position position="157"/>
    </location>
    <ligand>
        <name>Mn(2+)</name>
        <dbReference type="ChEBI" id="CHEBI:29035"/>
    </ligand>
</feature>
<name>A0A328AUM2_9CAUL</name>
<accession>A0A328AUM2</accession>
<evidence type="ECO:0000259" key="6">
    <source>
        <dbReference type="Pfam" id="PF02777"/>
    </source>
</evidence>
<keyword evidence="4" id="KW-0560">Oxidoreductase</keyword>
<proteinExistence type="inferred from homology"/>
<dbReference type="InterPro" id="IPR036314">
    <property type="entry name" value="SOD_C_sf"/>
</dbReference>
<feature type="binding site" evidence="5">
    <location>
        <position position="26"/>
    </location>
    <ligand>
        <name>Mn(2+)</name>
        <dbReference type="ChEBI" id="CHEBI:29035"/>
    </ligand>
</feature>
<evidence type="ECO:0000256" key="3">
    <source>
        <dbReference type="ARBA" id="ARBA00022723"/>
    </source>
</evidence>
<protein>
    <recommendedName>
        <fullName evidence="2">superoxide dismutase</fullName>
        <ecNumber evidence="2">1.15.1.1</ecNumber>
    </recommendedName>
</protein>
<keyword evidence="3 5" id="KW-0479">Metal-binding</keyword>
<dbReference type="InterPro" id="IPR019832">
    <property type="entry name" value="Mn/Fe_SOD_C"/>
</dbReference>
<dbReference type="Gene3D" id="3.55.40.20">
    <property type="entry name" value="Iron/manganese superoxide dismutase, C-terminal domain"/>
    <property type="match status" value="1"/>
</dbReference>
<dbReference type="GO" id="GO:0046872">
    <property type="term" value="F:metal ion binding"/>
    <property type="evidence" value="ECO:0007669"/>
    <property type="project" value="UniProtKB-KW"/>
</dbReference>
<feature type="binding site" evidence="5">
    <location>
        <position position="75"/>
    </location>
    <ligand>
        <name>Mn(2+)</name>
        <dbReference type="ChEBI" id="CHEBI:29035"/>
    </ligand>
</feature>
<dbReference type="EC" id="1.15.1.1" evidence="2"/>
<comment type="caution">
    <text evidence="7">The sequence shown here is derived from an EMBL/GenBank/DDBJ whole genome shotgun (WGS) entry which is preliminary data.</text>
</comment>
<dbReference type="Proteomes" id="UP000249725">
    <property type="component" value="Unassembled WGS sequence"/>
</dbReference>
<gene>
    <name evidence="7" type="ORF">DJ018_09145</name>
</gene>
<dbReference type="PANTHER" id="PTHR11404">
    <property type="entry name" value="SUPEROXIDE DISMUTASE 2"/>
    <property type="match status" value="1"/>
</dbReference>